<comment type="caution">
    <text evidence="2">The sequence shown here is derived from an EMBL/GenBank/DDBJ whole genome shotgun (WGS) entry which is preliminary data.</text>
</comment>
<evidence type="ECO:0000313" key="3">
    <source>
        <dbReference type="Proteomes" id="UP001489004"/>
    </source>
</evidence>
<protein>
    <submittedName>
        <fullName evidence="2">Uncharacterized protein</fullName>
    </submittedName>
</protein>
<dbReference type="InterPro" id="IPR044053">
    <property type="entry name" value="AsaB-like"/>
</dbReference>
<dbReference type="Proteomes" id="UP001489004">
    <property type="component" value="Unassembled WGS sequence"/>
</dbReference>
<dbReference type="NCBIfam" id="NF041278">
    <property type="entry name" value="CmcJ_NvfI_EfuI"/>
    <property type="match status" value="1"/>
</dbReference>
<gene>
    <name evidence="2" type="ORF">WJX72_004557</name>
</gene>
<name>A0AAW1PHG9_9CHLO</name>
<dbReference type="AlphaFoldDB" id="A0AAW1PHG9"/>
<dbReference type="GO" id="GO:0016491">
    <property type="term" value="F:oxidoreductase activity"/>
    <property type="evidence" value="ECO:0007669"/>
    <property type="project" value="InterPro"/>
</dbReference>
<dbReference type="EMBL" id="JALJOR010000012">
    <property type="protein sequence ID" value="KAK9807623.1"/>
    <property type="molecule type" value="Genomic_DNA"/>
</dbReference>
<accession>A0AAW1PHG9</accession>
<evidence type="ECO:0000256" key="1">
    <source>
        <dbReference type="ARBA" id="ARBA00023604"/>
    </source>
</evidence>
<organism evidence="2 3">
    <name type="scientific">[Myrmecia] bisecta</name>
    <dbReference type="NCBI Taxonomy" id="41462"/>
    <lineage>
        <taxon>Eukaryota</taxon>
        <taxon>Viridiplantae</taxon>
        <taxon>Chlorophyta</taxon>
        <taxon>core chlorophytes</taxon>
        <taxon>Trebouxiophyceae</taxon>
        <taxon>Trebouxiales</taxon>
        <taxon>Trebouxiaceae</taxon>
        <taxon>Myrmecia</taxon>
    </lineage>
</organism>
<sequence>MANEHRIGKLPGGSPAQSQHAFHGACALLGPAPDGEELFTYLYERPADVQQTNMEHVGTEIAVIDLHSTDKSFTMEHNGFQLLKLRVPEDIDWDDQEQVEARYYPEVEALLKQVTGATRVHIFDNTIRRGYVKKSDSSMRGMPVARVHVDYTVKSGPERLQALLPDEADQLTKTPFAVIQVWRPLRGPVEDSPLGMIDVSSVAKEDMLPYKLIFPDRVGYNYAVAANPNHRWYYAKGMKTDEAYVFVCYDSRAGRARFTPHTGFVDHSTPADAHPRESIEIRSYCFWEDEPQQEVAMEL</sequence>
<dbReference type="PANTHER" id="PTHR34598">
    <property type="entry name" value="BLL6449 PROTEIN"/>
    <property type="match status" value="1"/>
</dbReference>
<proteinExistence type="inferred from homology"/>
<keyword evidence="3" id="KW-1185">Reference proteome</keyword>
<comment type="similarity">
    <text evidence="1">Belongs to the asaB hydroxylase/desaturase family.</text>
</comment>
<dbReference type="PANTHER" id="PTHR34598:SF3">
    <property type="entry name" value="OXIDOREDUCTASE AN1597"/>
    <property type="match status" value="1"/>
</dbReference>
<reference evidence="2 3" key="1">
    <citation type="journal article" date="2024" name="Nat. Commun.">
        <title>Phylogenomics reveals the evolutionary origins of lichenization in chlorophyte algae.</title>
        <authorList>
            <person name="Puginier C."/>
            <person name="Libourel C."/>
            <person name="Otte J."/>
            <person name="Skaloud P."/>
            <person name="Haon M."/>
            <person name="Grisel S."/>
            <person name="Petersen M."/>
            <person name="Berrin J.G."/>
            <person name="Delaux P.M."/>
            <person name="Dal Grande F."/>
            <person name="Keller J."/>
        </authorList>
    </citation>
    <scope>NUCLEOTIDE SEQUENCE [LARGE SCALE GENOMIC DNA]</scope>
    <source>
        <strain evidence="2 3">SAG 2043</strain>
    </source>
</reference>
<evidence type="ECO:0000313" key="2">
    <source>
        <dbReference type="EMBL" id="KAK9807623.1"/>
    </source>
</evidence>